<comment type="cofactor">
    <cofactor evidence="1">
        <name>Fe(2+)</name>
        <dbReference type="ChEBI" id="CHEBI:29033"/>
    </cofactor>
</comment>
<organism evidence="7">
    <name type="scientific">viral metagenome</name>
    <dbReference type="NCBI Taxonomy" id="1070528"/>
    <lineage>
        <taxon>unclassified sequences</taxon>
        <taxon>metagenomes</taxon>
        <taxon>organismal metagenomes</taxon>
    </lineage>
</organism>
<feature type="domain" description="2OGFeDO JBP1/TET oxygenase" evidence="6">
    <location>
        <begin position="166"/>
        <end position="347"/>
    </location>
</feature>
<evidence type="ECO:0000256" key="4">
    <source>
        <dbReference type="ARBA" id="ARBA00023002"/>
    </source>
</evidence>
<evidence type="ECO:0000256" key="1">
    <source>
        <dbReference type="ARBA" id="ARBA00001954"/>
    </source>
</evidence>
<reference evidence="7" key="1">
    <citation type="journal article" date="2020" name="Nature">
        <title>Giant virus diversity and host interactions through global metagenomics.</title>
        <authorList>
            <person name="Schulz F."/>
            <person name="Roux S."/>
            <person name="Paez-Espino D."/>
            <person name="Jungbluth S."/>
            <person name="Walsh D.A."/>
            <person name="Denef V.J."/>
            <person name="McMahon K.D."/>
            <person name="Konstantinidis K.T."/>
            <person name="Eloe-Fadrosh E.A."/>
            <person name="Kyrpides N.C."/>
            <person name="Woyke T."/>
        </authorList>
    </citation>
    <scope>NUCLEOTIDE SEQUENCE</scope>
    <source>
        <strain evidence="7">GVMAG-M-3300020595-32</strain>
    </source>
</reference>
<evidence type="ECO:0000256" key="5">
    <source>
        <dbReference type="ARBA" id="ARBA00023004"/>
    </source>
</evidence>
<protein>
    <recommendedName>
        <fullName evidence="6">2OGFeDO JBP1/TET oxygenase domain-containing protein</fullName>
    </recommendedName>
</protein>
<dbReference type="Gene3D" id="3.60.130.30">
    <property type="match status" value="1"/>
</dbReference>
<keyword evidence="3" id="KW-0223">Dioxygenase</keyword>
<dbReference type="AlphaFoldDB" id="A0A6C0CG47"/>
<evidence type="ECO:0000313" key="7">
    <source>
        <dbReference type="EMBL" id="QHT02659.1"/>
    </source>
</evidence>
<sequence>MSDEDIAKREGLWFTEDDLVHPIISSNIDVYYLDNEGNEVLLLKYRKNQISDELCDLGWKSYKDLAKPSRGRGASAGPIDVKGQYFGKRAVVHTKKWSTGYLKPDGKVLKEELEVFDFEEVKKRTLALNIEVLDEDSKEDLIYKIVKSMNLVSSMKVNNQVASNPIGFYEESKNFAKLPCRLTHFTRVNYDKYNEGLPFIQRIDQCFKKLIPEAHKKQLCKASEKSHLQIPKTCFSTITINRNFRTALHRDAGDYKEGFGNLTVIERGRYHGGYTCFPQFGIGVDVRRGDFLAMDVHEWHTNTPIYETAEDKTFNEGLDVAFKDNPEVGTVGIYEKYTRLTFVCYLREKISKCPNQKDLTEHDLAHLTKSGHSKIVTK</sequence>
<dbReference type="EMBL" id="MN739396">
    <property type="protein sequence ID" value="QHT02659.1"/>
    <property type="molecule type" value="Genomic_DNA"/>
</dbReference>
<dbReference type="GO" id="GO:0051213">
    <property type="term" value="F:dioxygenase activity"/>
    <property type="evidence" value="ECO:0007669"/>
    <property type="project" value="UniProtKB-KW"/>
</dbReference>
<dbReference type="InterPro" id="IPR024779">
    <property type="entry name" value="2OGFeDO_JBP1/TET_oxygenase_dom"/>
</dbReference>
<evidence type="ECO:0000256" key="3">
    <source>
        <dbReference type="ARBA" id="ARBA00022964"/>
    </source>
</evidence>
<proteinExistence type="predicted"/>
<keyword evidence="4" id="KW-0560">Oxidoreductase</keyword>
<name>A0A6C0CG47_9ZZZZ</name>
<keyword evidence="2" id="KW-0479">Metal-binding</keyword>
<dbReference type="Pfam" id="PF12851">
    <property type="entry name" value="Tet_JBP"/>
    <property type="match status" value="1"/>
</dbReference>
<dbReference type="GO" id="GO:0046872">
    <property type="term" value="F:metal ion binding"/>
    <property type="evidence" value="ECO:0007669"/>
    <property type="project" value="UniProtKB-KW"/>
</dbReference>
<accession>A0A6C0CG47</accession>
<evidence type="ECO:0000259" key="6">
    <source>
        <dbReference type="Pfam" id="PF12851"/>
    </source>
</evidence>
<keyword evidence="5" id="KW-0408">Iron</keyword>
<evidence type="ECO:0000256" key="2">
    <source>
        <dbReference type="ARBA" id="ARBA00022723"/>
    </source>
</evidence>